<dbReference type="EMBL" id="OOIL02000669">
    <property type="protein sequence ID" value="VFQ68028.1"/>
    <property type="molecule type" value="Genomic_DNA"/>
</dbReference>
<evidence type="ECO:0000259" key="2">
    <source>
        <dbReference type="Pfam" id="PF14303"/>
    </source>
</evidence>
<name>A0A484KTW6_9ASTE</name>
<reference evidence="3 4" key="1">
    <citation type="submission" date="2018-04" db="EMBL/GenBank/DDBJ databases">
        <authorList>
            <person name="Vogel A."/>
        </authorList>
    </citation>
    <scope>NUCLEOTIDE SEQUENCE [LARGE SCALE GENOMIC DNA]</scope>
</reference>
<dbReference type="AlphaFoldDB" id="A0A484KTW6"/>
<keyword evidence="4" id="KW-1185">Reference proteome</keyword>
<sequence>MNDANVLRQATAQYQDARHQGNVPVNLWRILSCSPKWQQLNNPEAGSKKRSSAEAEVEVGDTIGSSEQRPPFNIDDSDDEDPIPRSIGRKKVISIASDSGRSDSVSSHDIGRAMVEQLRVFNIREEERKKRRQQKEGIEIMETNLDTLSGFKRMLYEIRQKEIKAKYNLP</sequence>
<gene>
    <name evidence="3" type="ORF">CCAM_LOCUS9804</name>
</gene>
<accession>A0A484KTW6</accession>
<organism evidence="3 4">
    <name type="scientific">Cuscuta campestris</name>
    <dbReference type="NCBI Taxonomy" id="132261"/>
    <lineage>
        <taxon>Eukaryota</taxon>
        <taxon>Viridiplantae</taxon>
        <taxon>Streptophyta</taxon>
        <taxon>Embryophyta</taxon>
        <taxon>Tracheophyta</taxon>
        <taxon>Spermatophyta</taxon>
        <taxon>Magnoliopsida</taxon>
        <taxon>eudicotyledons</taxon>
        <taxon>Gunneridae</taxon>
        <taxon>Pentapetalae</taxon>
        <taxon>asterids</taxon>
        <taxon>lamiids</taxon>
        <taxon>Solanales</taxon>
        <taxon>Convolvulaceae</taxon>
        <taxon>Cuscuteae</taxon>
        <taxon>Cuscuta</taxon>
        <taxon>Cuscuta subgen. Grammica</taxon>
        <taxon>Cuscuta sect. Cleistogrammica</taxon>
    </lineage>
</organism>
<dbReference type="Proteomes" id="UP000595140">
    <property type="component" value="Unassembled WGS sequence"/>
</dbReference>
<protein>
    <recommendedName>
        <fullName evidence="2">No apical meristem-associated C-terminal domain-containing protein</fullName>
    </recommendedName>
</protein>
<dbReference type="InterPro" id="IPR029466">
    <property type="entry name" value="NAM-associated_C"/>
</dbReference>
<evidence type="ECO:0000256" key="1">
    <source>
        <dbReference type="SAM" id="MobiDB-lite"/>
    </source>
</evidence>
<feature type="region of interest" description="Disordered" evidence="1">
    <location>
        <begin position="38"/>
        <end position="89"/>
    </location>
</feature>
<evidence type="ECO:0000313" key="4">
    <source>
        <dbReference type="Proteomes" id="UP000595140"/>
    </source>
</evidence>
<evidence type="ECO:0000313" key="3">
    <source>
        <dbReference type="EMBL" id="VFQ68028.1"/>
    </source>
</evidence>
<dbReference type="Pfam" id="PF14303">
    <property type="entry name" value="NAM-associated"/>
    <property type="match status" value="1"/>
</dbReference>
<proteinExistence type="predicted"/>
<feature type="domain" description="No apical meristem-associated C-terminal" evidence="2">
    <location>
        <begin position="27"/>
        <end position="163"/>
    </location>
</feature>